<dbReference type="GO" id="GO:0003729">
    <property type="term" value="F:mRNA binding"/>
    <property type="evidence" value="ECO:0007669"/>
    <property type="project" value="TreeGrafter"/>
</dbReference>
<keyword evidence="6" id="KW-1185">Reference proteome</keyword>
<evidence type="ECO:0008006" key="7">
    <source>
        <dbReference type="Google" id="ProtNLM"/>
    </source>
</evidence>
<proteinExistence type="inferred from homology"/>
<sequence length="543" mass="62496">MSPRKPFALRNKNVHAHRKQMDRAKHTIEQNVGPIPLPQNAIVRVCSFSAIEQLKIMSRKRPYSPPPPPLSSTTLSPNSSIKRPTFTSYLDIPNLTPKINTLCKIIATTPSLSVEKTLAETGYRVTREEVEEVLKLNYGFPGQAVKFFRWSGHQLNYNHSPYSWNLVVDLLGKNRFFDAMWDAIKSMNKERLLSLATFASVFSSYVNAGRVREAIVAFEVMENYGCVRDVVALNSLLSAICRDGRVFDAYEYLQVAKKMIVRPDSDSYAILMEGWESEKNADSAKETFAEMVKELGWDPGNVPAYDSFLCTVIRGVNGLHEAMKFFDSMRVRRCYPGMRFFKVALDECVKYHDVRMAEFFWEEMVGKTGLQPNTQMYNSMIALYCYHNDTDEAKKMLDDMIYKGAFPDLLSYNLLFRFSIKDRKLREASVLFNEMIKNECMPDQPNCDAAIKAYLDNGDAFMAMKVWKCLVENYHKDLEDTANLLIAGLRDADRVPEAVKYAEDMISRRIKLTSSTLSKLRQSLVKDRKEFVYEELLRKWKSR</sequence>
<evidence type="ECO:0000313" key="6">
    <source>
        <dbReference type="Proteomes" id="UP001497480"/>
    </source>
</evidence>
<dbReference type="InterPro" id="IPR002885">
    <property type="entry name" value="PPR_rpt"/>
</dbReference>
<comment type="similarity">
    <text evidence="1">Belongs to the PPR family. P subfamily.</text>
</comment>
<dbReference type="GO" id="GO:0005739">
    <property type="term" value="C:mitochondrion"/>
    <property type="evidence" value="ECO:0007669"/>
    <property type="project" value="TreeGrafter"/>
</dbReference>
<dbReference type="NCBIfam" id="TIGR00756">
    <property type="entry name" value="PPR"/>
    <property type="match status" value="3"/>
</dbReference>
<dbReference type="AlphaFoldDB" id="A0AAV1YLA8"/>
<dbReference type="Pfam" id="PF01535">
    <property type="entry name" value="PPR"/>
    <property type="match status" value="2"/>
</dbReference>
<feature type="repeat" description="PPR" evidence="3">
    <location>
        <begin position="373"/>
        <end position="407"/>
    </location>
</feature>
<reference evidence="5 6" key="1">
    <citation type="submission" date="2024-03" db="EMBL/GenBank/DDBJ databases">
        <authorList>
            <person name="Martinez-Hernandez J."/>
        </authorList>
    </citation>
    <scope>NUCLEOTIDE SEQUENCE [LARGE SCALE GENOMIC DNA]</scope>
</reference>
<feature type="repeat" description="PPR" evidence="3">
    <location>
        <begin position="194"/>
        <end position="228"/>
    </location>
</feature>
<feature type="repeat" description="PPR" evidence="3">
    <location>
        <begin position="408"/>
        <end position="442"/>
    </location>
</feature>
<evidence type="ECO:0000256" key="3">
    <source>
        <dbReference type="PROSITE-ProRule" id="PRU00708"/>
    </source>
</evidence>
<comment type="caution">
    <text evidence="5">The sequence shown here is derived from an EMBL/GenBank/DDBJ whole genome shotgun (WGS) entry which is preliminary data.</text>
</comment>
<feature type="repeat" description="PPR" evidence="3">
    <location>
        <begin position="229"/>
        <end position="263"/>
    </location>
</feature>
<evidence type="ECO:0000313" key="5">
    <source>
        <dbReference type="EMBL" id="CAL0334837.1"/>
    </source>
</evidence>
<gene>
    <name evidence="5" type="ORF">LLUT_LOCUS35897</name>
</gene>
<dbReference type="Proteomes" id="UP001497480">
    <property type="component" value="Unassembled WGS sequence"/>
</dbReference>
<name>A0AAV1YLA8_LUPLU</name>
<dbReference type="PROSITE" id="PS51375">
    <property type="entry name" value="PPR"/>
    <property type="match status" value="4"/>
</dbReference>
<dbReference type="PANTHER" id="PTHR47938:SF35">
    <property type="entry name" value="PENTATRICOPEPTIDE REPEAT-CONTAINING PROTEIN 4, MITOCHONDRIAL-RELATED"/>
    <property type="match status" value="1"/>
</dbReference>
<feature type="region of interest" description="Disordered" evidence="4">
    <location>
        <begin position="59"/>
        <end position="79"/>
    </location>
</feature>
<protein>
    <recommendedName>
        <fullName evidence="7">Pentatricopeptide repeat-containing protein</fullName>
    </recommendedName>
</protein>
<keyword evidence="2" id="KW-0677">Repeat</keyword>
<evidence type="ECO:0000256" key="1">
    <source>
        <dbReference type="ARBA" id="ARBA00007626"/>
    </source>
</evidence>
<dbReference type="GO" id="GO:0140053">
    <property type="term" value="P:mitochondrial gene expression"/>
    <property type="evidence" value="ECO:0007669"/>
    <property type="project" value="TreeGrafter"/>
</dbReference>
<accession>A0AAV1YLA8</accession>
<dbReference type="EMBL" id="CAXHTB010000026">
    <property type="protein sequence ID" value="CAL0334837.1"/>
    <property type="molecule type" value="Genomic_DNA"/>
</dbReference>
<dbReference type="Gene3D" id="1.25.40.10">
    <property type="entry name" value="Tetratricopeptide repeat domain"/>
    <property type="match status" value="3"/>
</dbReference>
<dbReference type="InterPro" id="IPR011990">
    <property type="entry name" value="TPR-like_helical_dom_sf"/>
</dbReference>
<organism evidence="5 6">
    <name type="scientific">Lupinus luteus</name>
    <name type="common">European yellow lupine</name>
    <dbReference type="NCBI Taxonomy" id="3873"/>
    <lineage>
        <taxon>Eukaryota</taxon>
        <taxon>Viridiplantae</taxon>
        <taxon>Streptophyta</taxon>
        <taxon>Embryophyta</taxon>
        <taxon>Tracheophyta</taxon>
        <taxon>Spermatophyta</taxon>
        <taxon>Magnoliopsida</taxon>
        <taxon>eudicotyledons</taxon>
        <taxon>Gunneridae</taxon>
        <taxon>Pentapetalae</taxon>
        <taxon>rosids</taxon>
        <taxon>fabids</taxon>
        <taxon>Fabales</taxon>
        <taxon>Fabaceae</taxon>
        <taxon>Papilionoideae</taxon>
        <taxon>50 kb inversion clade</taxon>
        <taxon>genistoids sensu lato</taxon>
        <taxon>core genistoids</taxon>
        <taxon>Genisteae</taxon>
        <taxon>Lupinus</taxon>
    </lineage>
</organism>
<dbReference type="Pfam" id="PF13041">
    <property type="entry name" value="PPR_2"/>
    <property type="match status" value="1"/>
</dbReference>
<evidence type="ECO:0000256" key="2">
    <source>
        <dbReference type="ARBA" id="ARBA00022737"/>
    </source>
</evidence>
<evidence type="ECO:0000256" key="4">
    <source>
        <dbReference type="SAM" id="MobiDB-lite"/>
    </source>
</evidence>
<dbReference type="PANTHER" id="PTHR47938">
    <property type="entry name" value="RESPIRATORY COMPLEX I CHAPERONE (CIA84), PUTATIVE (AFU_ORTHOLOGUE AFUA_2G06020)-RELATED"/>
    <property type="match status" value="1"/>
</dbReference>